<keyword evidence="12" id="KW-1185">Reference proteome</keyword>
<dbReference type="InterPro" id="IPR004358">
    <property type="entry name" value="Sig_transdc_His_kin-like_C"/>
</dbReference>
<gene>
    <name evidence="11" type="ORF">DDE23_20390</name>
</gene>
<comment type="caution">
    <text evidence="11">The sequence shown here is derived from an EMBL/GenBank/DDBJ whole genome shotgun (WGS) entry which is preliminary data.</text>
</comment>
<keyword evidence="8" id="KW-0418">Kinase</keyword>
<comment type="subcellular location">
    <subcellularLocation>
        <location evidence="2">Cell membrane</location>
        <topology evidence="2">Multi-pass membrane protein</topology>
    </subcellularLocation>
</comment>
<dbReference type="Proteomes" id="UP000244810">
    <property type="component" value="Unassembled WGS sequence"/>
</dbReference>
<proteinExistence type="predicted"/>
<dbReference type="InterPro" id="IPR003594">
    <property type="entry name" value="HATPase_dom"/>
</dbReference>
<dbReference type="InterPro" id="IPR036890">
    <property type="entry name" value="HATPase_C_sf"/>
</dbReference>
<dbReference type="Pfam" id="PF00512">
    <property type="entry name" value="HisKA"/>
    <property type="match status" value="1"/>
</dbReference>
<dbReference type="CDD" id="cd00075">
    <property type="entry name" value="HATPase"/>
    <property type="match status" value="1"/>
</dbReference>
<keyword evidence="9" id="KW-0067">ATP-binding</keyword>
<evidence type="ECO:0000256" key="7">
    <source>
        <dbReference type="ARBA" id="ARBA00022741"/>
    </source>
</evidence>
<evidence type="ECO:0000313" key="11">
    <source>
        <dbReference type="EMBL" id="PVE45625.1"/>
    </source>
</evidence>
<keyword evidence="4" id="KW-1003">Cell membrane</keyword>
<protein>
    <recommendedName>
        <fullName evidence="3">histidine kinase</fullName>
        <ecNumber evidence="3">2.7.13.3</ecNumber>
    </recommendedName>
</protein>
<evidence type="ECO:0000256" key="6">
    <source>
        <dbReference type="ARBA" id="ARBA00022679"/>
    </source>
</evidence>
<evidence type="ECO:0000259" key="10">
    <source>
        <dbReference type="PROSITE" id="PS50109"/>
    </source>
</evidence>
<dbReference type="GO" id="GO:0005886">
    <property type="term" value="C:plasma membrane"/>
    <property type="evidence" value="ECO:0007669"/>
    <property type="project" value="UniProtKB-SubCell"/>
</dbReference>
<dbReference type="PRINTS" id="PR00344">
    <property type="entry name" value="BCTRLSENSOR"/>
</dbReference>
<dbReference type="PANTHER" id="PTHR44936">
    <property type="entry name" value="SENSOR PROTEIN CREC"/>
    <property type="match status" value="1"/>
</dbReference>
<keyword evidence="5" id="KW-0597">Phosphoprotein</keyword>
<evidence type="ECO:0000256" key="1">
    <source>
        <dbReference type="ARBA" id="ARBA00000085"/>
    </source>
</evidence>
<dbReference type="InterPro" id="IPR005467">
    <property type="entry name" value="His_kinase_dom"/>
</dbReference>
<evidence type="ECO:0000256" key="5">
    <source>
        <dbReference type="ARBA" id="ARBA00022553"/>
    </source>
</evidence>
<name>A0A2T7ULR2_9RHOB</name>
<keyword evidence="6" id="KW-0808">Transferase</keyword>
<dbReference type="PANTHER" id="PTHR44936:SF10">
    <property type="entry name" value="SENSOR PROTEIN RSTB"/>
    <property type="match status" value="1"/>
</dbReference>
<dbReference type="GO" id="GO:0005524">
    <property type="term" value="F:ATP binding"/>
    <property type="evidence" value="ECO:0007669"/>
    <property type="project" value="UniProtKB-KW"/>
</dbReference>
<dbReference type="InterPro" id="IPR050980">
    <property type="entry name" value="2C_sensor_his_kinase"/>
</dbReference>
<keyword evidence="7" id="KW-0547">Nucleotide-binding</keyword>
<dbReference type="SUPFAM" id="SSF47384">
    <property type="entry name" value="Homodimeric domain of signal transducing histidine kinase"/>
    <property type="match status" value="1"/>
</dbReference>
<evidence type="ECO:0000256" key="3">
    <source>
        <dbReference type="ARBA" id="ARBA00012438"/>
    </source>
</evidence>
<dbReference type="RefSeq" id="WP_107754937.1">
    <property type="nucleotide sequence ID" value="NZ_QBKF01000018.1"/>
</dbReference>
<dbReference type="Gene3D" id="3.40.50.2300">
    <property type="match status" value="1"/>
</dbReference>
<keyword evidence="4" id="KW-0472">Membrane</keyword>
<dbReference type="SMART" id="SM00387">
    <property type="entry name" value="HATPase_c"/>
    <property type="match status" value="1"/>
</dbReference>
<dbReference type="PROSITE" id="PS50109">
    <property type="entry name" value="HIS_KIN"/>
    <property type="match status" value="1"/>
</dbReference>
<dbReference type="Gene3D" id="3.30.565.10">
    <property type="entry name" value="Histidine kinase-like ATPase, C-terminal domain"/>
    <property type="match status" value="1"/>
</dbReference>
<sequence length="418" mass="44596">MKIRRDDPDSATAVCQDSAPSRTAMIVVDDRLVSETVALQLANAGWTTVTAASVTEAQAVLLSDPSITVAVFPCHLTDENGFDPSRALAESRPERRAIECVYLMDAPNGASMMDGPDHLVCNPIEPRLRADLVKLVAAADQAAGRRRQHQSMLDELEQRVAVGEAMRLRLAAALRDAEDMNRALAESAGAARRDLLAVISHELKTPLFPIVGLADILLTSTDLRPEDVRESAGLIRDGAERLCAIIDRILTYVDADRRQAQAKSCRLALVDLIAAALQKLPKDTVNEGAAFAIDCPDDLFAIGAPDLLAEALSELVDNAIKAGPAGAKVRITAHRADDGHVMVDVSDTGPGLPDIVRRNLGTPFLPGDASFARRWSGVGLGLARARKIAQLHGGELEVAVPQPQTGTKIRLVLGNSPP</sequence>
<evidence type="ECO:0000256" key="2">
    <source>
        <dbReference type="ARBA" id="ARBA00004651"/>
    </source>
</evidence>
<dbReference type="EMBL" id="QDDR01000013">
    <property type="protein sequence ID" value="PVE45625.1"/>
    <property type="molecule type" value="Genomic_DNA"/>
</dbReference>
<evidence type="ECO:0000256" key="8">
    <source>
        <dbReference type="ARBA" id="ARBA00022777"/>
    </source>
</evidence>
<evidence type="ECO:0000313" key="12">
    <source>
        <dbReference type="Proteomes" id="UP000244810"/>
    </source>
</evidence>
<dbReference type="OrthoDB" id="9815202at2"/>
<feature type="domain" description="Histidine kinase" evidence="10">
    <location>
        <begin position="198"/>
        <end position="417"/>
    </location>
</feature>
<organism evidence="11 12">
    <name type="scientific">Pararhodobacter aggregans</name>
    <dbReference type="NCBI Taxonomy" id="404875"/>
    <lineage>
        <taxon>Bacteria</taxon>
        <taxon>Pseudomonadati</taxon>
        <taxon>Pseudomonadota</taxon>
        <taxon>Alphaproteobacteria</taxon>
        <taxon>Rhodobacterales</taxon>
        <taxon>Paracoccaceae</taxon>
        <taxon>Pararhodobacter</taxon>
    </lineage>
</organism>
<comment type="catalytic activity">
    <reaction evidence="1">
        <text>ATP + protein L-histidine = ADP + protein N-phospho-L-histidine.</text>
        <dbReference type="EC" id="2.7.13.3"/>
    </reaction>
</comment>
<accession>A0A2T7ULR2</accession>
<dbReference type="CDD" id="cd00082">
    <property type="entry name" value="HisKA"/>
    <property type="match status" value="1"/>
</dbReference>
<dbReference type="GO" id="GO:0000155">
    <property type="term" value="F:phosphorelay sensor kinase activity"/>
    <property type="evidence" value="ECO:0007669"/>
    <property type="project" value="InterPro"/>
</dbReference>
<reference evidence="11 12" key="1">
    <citation type="journal article" date="2011" name="Syst. Appl. Microbiol.">
        <title>Defluviimonas denitrificans gen. nov., sp. nov., and Pararhodobacter aggregans gen. nov., sp. nov., non-phototrophic Rhodobacteraceae from the biofilter of a marine aquaculture.</title>
        <authorList>
            <person name="Foesel B.U."/>
            <person name="Drake H.L."/>
            <person name="Schramm A."/>
        </authorList>
    </citation>
    <scope>NUCLEOTIDE SEQUENCE [LARGE SCALE GENOMIC DNA]</scope>
    <source>
        <strain evidence="11 12">D1-19</strain>
    </source>
</reference>
<dbReference type="SMART" id="SM00388">
    <property type="entry name" value="HisKA"/>
    <property type="match status" value="1"/>
</dbReference>
<dbReference type="AlphaFoldDB" id="A0A2T7ULR2"/>
<dbReference type="InterPro" id="IPR003661">
    <property type="entry name" value="HisK_dim/P_dom"/>
</dbReference>
<dbReference type="InterPro" id="IPR011006">
    <property type="entry name" value="CheY-like_superfamily"/>
</dbReference>
<dbReference type="SUPFAM" id="SSF55874">
    <property type="entry name" value="ATPase domain of HSP90 chaperone/DNA topoisomerase II/histidine kinase"/>
    <property type="match status" value="1"/>
</dbReference>
<dbReference type="EC" id="2.7.13.3" evidence="3"/>
<dbReference type="SUPFAM" id="SSF52172">
    <property type="entry name" value="CheY-like"/>
    <property type="match status" value="1"/>
</dbReference>
<evidence type="ECO:0000256" key="9">
    <source>
        <dbReference type="ARBA" id="ARBA00022840"/>
    </source>
</evidence>
<dbReference type="Pfam" id="PF02518">
    <property type="entry name" value="HATPase_c"/>
    <property type="match status" value="1"/>
</dbReference>
<dbReference type="Gene3D" id="1.10.287.130">
    <property type="match status" value="1"/>
</dbReference>
<evidence type="ECO:0000256" key="4">
    <source>
        <dbReference type="ARBA" id="ARBA00022475"/>
    </source>
</evidence>
<dbReference type="InterPro" id="IPR036097">
    <property type="entry name" value="HisK_dim/P_sf"/>
</dbReference>